<organism evidence="1 2">
    <name type="scientific">Amanita muscaria (strain Koide BX008)</name>
    <dbReference type="NCBI Taxonomy" id="946122"/>
    <lineage>
        <taxon>Eukaryota</taxon>
        <taxon>Fungi</taxon>
        <taxon>Dikarya</taxon>
        <taxon>Basidiomycota</taxon>
        <taxon>Agaricomycotina</taxon>
        <taxon>Agaricomycetes</taxon>
        <taxon>Agaricomycetidae</taxon>
        <taxon>Agaricales</taxon>
        <taxon>Pluteineae</taxon>
        <taxon>Amanitaceae</taxon>
        <taxon>Amanita</taxon>
    </lineage>
</organism>
<accession>A0A0C2S8Y0</accession>
<keyword evidence="2" id="KW-1185">Reference proteome</keyword>
<dbReference type="AlphaFoldDB" id="A0A0C2S8Y0"/>
<evidence type="ECO:0000313" key="1">
    <source>
        <dbReference type="EMBL" id="KIL59260.1"/>
    </source>
</evidence>
<reference evidence="1 2" key="1">
    <citation type="submission" date="2014-04" db="EMBL/GenBank/DDBJ databases">
        <title>Evolutionary Origins and Diversification of the Mycorrhizal Mutualists.</title>
        <authorList>
            <consortium name="DOE Joint Genome Institute"/>
            <consortium name="Mycorrhizal Genomics Consortium"/>
            <person name="Kohler A."/>
            <person name="Kuo A."/>
            <person name="Nagy L.G."/>
            <person name="Floudas D."/>
            <person name="Copeland A."/>
            <person name="Barry K.W."/>
            <person name="Cichocki N."/>
            <person name="Veneault-Fourrey C."/>
            <person name="LaButti K."/>
            <person name="Lindquist E.A."/>
            <person name="Lipzen A."/>
            <person name="Lundell T."/>
            <person name="Morin E."/>
            <person name="Murat C."/>
            <person name="Riley R."/>
            <person name="Ohm R."/>
            <person name="Sun H."/>
            <person name="Tunlid A."/>
            <person name="Henrissat B."/>
            <person name="Grigoriev I.V."/>
            <person name="Hibbett D.S."/>
            <person name="Martin F."/>
        </authorList>
    </citation>
    <scope>NUCLEOTIDE SEQUENCE [LARGE SCALE GENOMIC DNA]</scope>
    <source>
        <strain evidence="1 2">Koide BX008</strain>
    </source>
</reference>
<dbReference type="InParanoid" id="A0A0C2S8Y0"/>
<proteinExistence type="predicted"/>
<protein>
    <submittedName>
        <fullName evidence="1">Uncharacterized protein</fullName>
    </submittedName>
</protein>
<dbReference type="HOGENOM" id="CLU_2151638_0_0_1"/>
<gene>
    <name evidence="1" type="ORF">M378DRAFT_169529</name>
</gene>
<name>A0A0C2S8Y0_AMAMK</name>
<dbReference type="EMBL" id="KN818319">
    <property type="protein sequence ID" value="KIL59260.1"/>
    <property type="molecule type" value="Genomic_DNA"/>
</dbReference>
<dbReference type="Proteomes" id="UP000054549">
    <property type="component" value="Unassembled WGS sequence"/>
</dbReference>
<evidence type="ECO:0000313" key="2">
    <source>
        <dbReference type="Proteomes" id="UP000054549"/>
    </source>
</evidence>
<sequence>MCSPFIARIFTSGLRRGISATGSTILLGCPMNVSRYLFHPDWDQYILVHPTTWEVFGFYASRARAFLTLDAALHATERRSDLVTPRGYETFARIMNIENAHWNHHTRNQDGT</sequence>